<dbReference type="InterPro" id="IPR004821">
    <property type="entry name" value="Cyt_trans-like"/>
</dbReference>
<dbReference type="GO" id="GO:0009435">
    <property type="term" value="P:NAD+ biosynthetic process"/>
    <property type="evidence" value="ECO:0007669"/>
    <property type="project" value="UniProtKB-UniRule"/>
</dbReference>
<evidence type="ECO:0000256" key="11">
    <source>
        <dbReference type="HAMAP-Rule" id="MF_00244"/>
    </source>
</evidence>
<evidence type="ECO:0000256" key="2">
    <source>
        <dbReference type="ARBA" id="ARBA00005019"/>
    </source>
</evidence>
<dbReference type="GO" id="GO:0005524">
    <property type="term" value="F:ATP binding"/>
    <property type="evidence" value="ECO:0007669"/>
    <property type="project" value="UniProtKB-KW"/>
</dbReference>
<reference evidence="13 14" key="1">
    <citation type="submission" date="2014-07" db="EMBL/GenBank/DDBJ databases">
        <title>Expanding our view of genomic diversity in Candidatus Accumulibacter clades.</title>
        <authorList>
            <person name="Skennerton C.T."/>
            <person name="Barr J.J."/>
            <person name="Slater F.R."/>
            <person name="Bond P.L."/>
            <person name="Tyson G.W."/>
        </authorList>
    </citation>
    <scope>NUCLEOTIDE SEQUENCE [LARGE SCALE GENOMIC DNA]</scope>
    <source>
        <strain evidence="14">SK-01</strain>
    </source>
</reference>
<dbReference type="UniPathway" id="UPA00253">
    <property type="reaction ID" value="UER00332"/>
</dbReference>
<evidence type="ECO:0000256" key="8">
    <source>
        <dbReference type="ARBA" id="ARBA00022840"/>
    </source>
</evidence>
<evidence type="ECO:0000256" key="6">
    <source>
        <dbReference type="ARBA" id="ARBA00022695"/>
    </source>
</evidence>
<comment type="catalytic activity">
    <reaction evidence="10 11">
        <text>nicotinate beta-D-ribonucleotide + ATP + H(+) = deamido-NAD(+) + diphosphate</text>
        <dbReference type="Rhea" id="RHEA:22860"/>
        <dbReference type="ChEBI" id="CHEBI:15378"/>
        <dbReference type="ChEBI" id="CHEBI:30616"/>
        <dbReference type="ChEBI" id="CHEBI:33019"/>
        <dbReference type="ChEBI" id="CHEBI:57502"/>
        <dbReference type="ChEBI" id="CHEBI:58437"/>
        <dbReference type="EC" id="2.7.7.18"/>
    </reaction>
</comment>
<keyword evidence="5 11" id="KW-0808">Transferase</keyword>
<evidence type="ECO:0000256" key="5">
    <source>
        <dbReference type="ARBA" id="ARBA00022679"/>
    </source>
</evidence>
<dbReference type="STRING" id="1457154.CAPSK01_001480"/>
<dbReference type="NCBIfam" id="TIGR00125">
    <property type="entry name" value="cyt_tran_rel"/>
    <property type="match status" value="1"/>
</dbReference>
<dbReference type="InterPro" id="IPR014729">
    <property type="entry name" value="Rossmann-like_a/b/a_fold"/>
</dbReference>
<evidence type="ECO:0000256" key="10">
    <source>
        <dbReference type="ARBA" id="ARBA00048721"/>
    </source>
</evidence>
<organism evidence="13 14">
    <name type="scientific">Candidatus Accumulibacter vicinus</name>
    <dbReference type="NCBI Taxonomy" id="2954382"/>
    <lineage>
        <taxon>Bacteria</taxon>
        <taxon>Pseudomonadati</taxon>
        <taxon>Pseudomonadota</taxon>
        <taxon>Betaproteobacteria</taxon>
        <taxon>Candidatus Accumulibacter</taxon>
    </lineage>
</organism>
<sequence length="227" mass="24791">MKTIPDRPSDRPLGIFGGTFDPVHYGHLRLAEEAADGLDLAGVRWIPAGQPALRSRPQVTARQRLAMVCLAIADNPRFSVDAAEVEADRPSYTVPTLERLRQVDQCGQQRPLVLLVGADAFAGLPGWHRWRSLFDLAHLAVAQRPGFPIDGACLPAELASCYRDRFSASPAALAASPAGRIVTFTMSQLAISATQIRGLLTKGYSSRYLLPDEVIAYIQTEHLYPEC</sequence>
<dbReference type="GO" id="GO:0004515">
    <property type="term" value="F:nicotinate-nucleotide adenylyltransferase activity"/>
    <property type="evidence" value="ECO:0007669"/>
    <property type="project" value="UniProtKB-UniRule"/>
</dbReference>
<evidence type="ECO:0000256" key="7">
    <source>
        <dbReference type="ARBA" id="ARBA00022741"/>
    </source>
</evidence>
<dbReference type="EC" id="2.7.7.18" evidence="11"/>
<comment type="function">
    <text evidence="1 11">Catalyzes the reversible adenylation of nicotinate mononucleotide (NaMN) to nicotinic acid adenine dinucleotide (NaAD).</text>
</comment>
<name>A0A084Y1N3_9PROT</name>
<evidence type="ECO:0000259" key="12">
    <source>
        <dbReference type="Pfam" id="PF01467"/>
    </source>
</evidence>
<dbReference type="AlphaFoldDB" id="A0A084Y1N3"/>
<evidence type="ECO:0000313" key="13">
    <source>
        <dbReference type="EMBL" id="KFB68627.1"/>
    </source>
</evidence>
<dbReference type="Pfam" id="PF01467">
    <property type="entry name" value="CTP_transf_like"/>
    <property type="match status" value="1"/>
</dbReference>
<dbReference type="InterPro" id="IPR005248">
    <property type="entry name" value="NadD/NMNAT"/>
</dbReference>
<dbReference type="CDD" id="cd02165">
    <property type="entry name" value="NMNAT"/>
    <property type="match status" value="1"/>
</dbReference>
<dbReference type="PANTHER" id="PTHR39321:SF3">
    <property type="entry name" value="PHOSPHOPANTETHEINE ADENYLYLTRANSFERASE"/>
    <property type="match status" value="1"/>
</dbReference>
<keyword evidence="9 11" id="KW-0520">NAD</keyword>
<dbReference type="NCBIfam" id="TIGR00482">
    <property type="entry name" value="nicotinate (nicotinamide) nucleotide adenylyltransferase"/>
    <property type="match status" value="1"/>
</dbReference>
<feature type="domain" description="Cytidyltransferase-like" evidence="12">
    <location>
        <begin position="15"/>
        <end position="197"/>
    </location>
</feature>
<dbReference type="EMBL" id="JDSS02000019">
    <property type="protein sequence ID" value="KFB68627.1"/>
    <property type="molecule type" value="Genomic_DNA"/>
</dbReference>
<keyword evidence="6 11" id="KW-0548">Nucleotidyltransferase</keyword>
<dbReference type="HAMAP" id="MF_00244">
    <property type="entry name" value="NaMN_adenylyltr"/>
    <property type="match status" value="1"/>
</dbReference>
<dbReference type="Gene3D" id="3.40.50.620">
    <property type="entry name" value="HUPs"/>
    <property type="match status" value="1"/>
</dbReference>
<evidence type="ECO:0000256" key="4">
    <source>
        <dbReference type="ARBA" id="ARBA00022642"/>
    </source>
</evidence>
<keyword evidence="8 11" id="KW-0067">ATP-binding</keyword>
<dbReference type="NCBIfam" id="NF000840">
    <property type="entry name" value="PRK00071.1-3"/>
    <property type="match status" value="1"/>
</dbReference>
<keyword evidence="7 11" id="KW-0547">Nucleotide-binding</keyword>
<gene>
    <name evidence="11 13" type="primary">nadD</name>
    <name evidence="13" type="ORF">CAPSK01_001480</name>
</gene>
<comment type="pathway">
    <text evidence="2 11">Cofactor biosynthesis; NAD(+) biosynthesis; deamido-NAD(+) from nicotinate D-ribonucleotide: step 1/1.</text>
</comment>
<comment type="caution">
    <text evidence="13">The sequence shown here is derived from an EMBL/GenBank/DDBJ whole genome shotgun (WGS) entry which is preliminary data.</text>
</comment>
<proteinExistence type="inferred from homology"/>
<evidence type="ECO:0000256" key="9">
    <source>
        <dbReference type="ARBA" id="ARBA00023027"/>
    </source>
</evidence>
<dbReference type="SUPFAM" id="SSF52374">
    <property type="entry name" value="Nucleotidylyl transferase"/>
    <property type="match status" value="1"/>
</dbReference>
<dbReference type="Proteomes" id="UP000019812">
    <property type="component" value="Unassembled WGS sequence"/>
</dbReference>
<dbReference type="PANTHER" id="PTHR39321">
    <property type="entry name" value="NICOTINATE-NUCLEOTIDE ADENYLYLTRANSFERASE-RELATED"/>
    <property type="match status" value="1"/>
</dbReference>
<dbReference type="NCBIfam" id="NF000839">
    <property type="entry name" value="PRK00071.1-1"/>
    <property type="match status" value="1"/>
</dbReference>
<protein>
    <recommendedName>
        <fullName evidence="11">Probable nicotinate-nucleotide adenylyltransferase</fullName>
        <ecNumber evidence="11">2.7.7.18</ecNumber>
    </recommendedName>
    <alternativeName>
        <fullName evidence="11">Deamido-NAD(+) diphosphorylase</fullName>
    </alternativeName>
    <alternativeName>
        <fullName evidence="11">Deamido-NAD(+) pyrophosphorylase</fullName>
    </alternativeName>
    <alternativeName>
        <fullName evidence="11">Nicotinate mononucleotide adenylyltransferase</fullName>
        <shortName evidence="11">NaMN adenylyltransferase</shortName>
    </alternativeName>
</protein>
<comment type="similarity">
    <text evidence="3 11">Belongs to the NadD family.</text>
</comment>
<evidence type="ECO:0000256" key="3">
    <source>
        <dbReference type="ARBA" id="ARBA00009014"/>
    </source>
</evidence>
<evidence type="ECO:0000256" key="1">
    <source>
        <dbReference type="ARBA" id="ARBA00002324"/>
    </source>
</evidence>
<keyword evidence="4 11" id="KW-0662">Pyridine nucleotide biosynthesis</keyword>
<accession>A0A084Y1N3</accession>
<evidence type="ECO:0000313" key="14">
    <source>
        <dbReference type="Proteomes" id="UP000019812"/>
    </source>
</evidence>